<dbReference type="Gene3D" id="3.20.20.80">
    <property type="entry name" value="Glycosidases"/>
    <property type="match status" value="1"/>
</dbReference>
<dbReference type="Gene3D" id="2.60.40.1760">
    <property type="entry name" value="glycosyl hydrolase (family 31)"/>
    <property type="match status" value="1"/>
</dbReference>
<keyword evidence="2" id="KW-0378">Hydrolase</keyword>
<dbReference type="GO" id="GO:0004553">
    <property type="term" value="F:hydrolase activity, hydrolyzing O-glycosyl compounds"/>
    <property type="evidence" value="ECO:0007669"/>
    <property type="project" value="InterPro"/>
</dbReference>
<evidence type="ECO:0000256" key="2">
    <source>
        <dbReference type="RuleBase" id="RU361185"/>
    </source>
</evidence>
<keyword evidence="2" id="KW-0326">Glycosidase</keyword>
<dbReference type="Proteomes" id="UP000183567">
    <property type="component" value="Unassembled WGS sequence"/>
</dbReference>
<gene>
    <name evidence="4" type="ORF">AZE42_13408</name>
</gene>
<dbReference type="STRING" id="180088.A0A1J8Q9D8"/>
<accession>A0A1J8Q9D8</accession>
<dbReference type="OrthoDB" id="5839090at2759"/>
<evidence type="ECO:0000259" key="3">
    <source>
        <dbReference type="Pfam" id="PF01055"/>
    </source>
</evidence>
<evidence type="ECO:0000313" key="5">
    <source>
        <dbReference type="Proteomes" id="UP000183567"/>
    </source>
</evidence>
<dbReference type="PANTHER" id="PTHR22762">
    <property type="entry name" value="ALPHA-GLUCOSIDASE"/>
    <property type="match status" value="1"/>
</dbReference>
<dbReference type="AlphaFoldDB" id="A0A1J8Q9D8"/>
<dbReference type="SUPFAM" id="SSF51445">
    <property type="entry name" value="(Trans)glycosidases"/>
    <property type="match status" value="1"/>
</dbReference>
<comment type="similarity">
    <text evidence="1 2">Belongs to the glycosyl hydrolase 31 family.</text>
</comment>
<sequence>EHRYNATTGKASSSGVLLFSAAGSDIFLQTPPNSKVSLIEYRMIGGILDFYFFSGPTDAEVIAQYGSVIGYPMWQPAWGFGFHLCRWGYHNLSYDKENVAQMRAAGVPLEVQWNDIDLYHAYRDFTTDPVSFPADELRAFIQELAANHQHYIPIVDAAIAVTVNSTDVYDPFARGVEEDVWIKNPDGSLYLGQVWPGYTVFPDWFSENILSVWTESLKNWSDMGVEFSGEHLLASCLELTSRSGSGANYSALAPMSMAGTVITAYPECYNSTIWGPSGNMTINGT</sequence>
<feature type="non-terminal residue" evidence="4">
    <location>
        <position position="285"/>
    </location>
</feature>
<dbReference type="InterPro" id="IPR000322">
    <property type="entry name" value="Glyco_hydro_31_TIM"/>
</dbReference>
<feature type="domain" description="Glycoside hydrolase family 31 TIM barrel" evidence="3">
    <location>
        <begin position="73"/>
        <end position="226"/>
    </location>
</feature>
<comment type="caution">
    <text evidence="4">The sequence shown here is derived from an EMBL/GenBank/DDBJ whole genome shotgun (WGS) entry which is preliminary data.</text>
</comment>
<feature type="non-terminal residue" evidence="4">
    <location>
        <position position="1"/>
    </location>
</feature>
<reference evidence="4 5" key="1">
    <citation type="submission" date="2016-03" db="EMBL/GenBank/DDBJ databases">
        <title>Comparative genomics of the ectomycorrhizal sister species Rhizopogon vinicolor and Rhizopogon vesiculosus (Basidiomycota: Boletales) reveals a divergence of the mating type B locus.</title>
        <authorList>
            <person name="Mujic A.B."/>
            <person name="Kuo A."/>
            <person name="Tritt A."/>
            <person name="Lipzen A."/>
            <person name="Chen C."/>
            <person name="Johnson J."/>
            <person name="Sharma A."/>
            <person name="Barry K."/>
            <person name="Grigoriev I.V."/>
            <person name="Spatafora J.W."/>
        </authorList>
    </citation>
    <scope>NUCLEOTIDE SEQUENCE [LARGE SCALE GENOMIC DNA]</scope>
    <source>
        <strain evidence="4 5">AM-OR11-056</strain>
    </source>
</reference>
<evidence type="ECO:0000313" key="4">
    <source>
        <dbReference type="EMBL" id="OJA17279.1"/>
    </source>
</evidence>
<organism evidence="4 5">
    <name type="scientific">Rhizopogon vesiculosus</name>
    <dbReference type="NCBI Taxonomy" id="180088"/>
    <lineage>
        <taxon>Eukaryota</taxon>
        <taxon>Fungi</taxon>
        <taxon>Dikarya</taxon>
        <taxon>Basidiomycota</taxon>
        <taxon>Agaricomycotina</taxon>
        <taxon>Agaricomycetes</taxon>
        <taxon>Agaricomycetidae</taxon>
        <taxon>Boletales</taxon>
        <taxon>Suillineae</taxon>
        <taxon>Rhizopogonaceae</taxon>
        <taxon>Rhizopogon</taxon>
    </lineage>
</organism>
<keyword evidence="5" id="KW-1185">Reference proteome</keyword>
<evidence type="ECO:0000256" key="1">
    <source>
        <dbReference type="ARBA" id="ARBA00007806"/>
    </source>
</evidence>
<dbReference type="GO" id="GO:0005975">
    <property type="term" value="P:carbohydrate metabolic process"/>
    <property type="evidence" value="ECO:0007669"/>
    <property type="project" value="InterPro"/>
</dbReference>
<dbReference type="InterPro" id="IPR017853">
    <property type="entry name" value="GH"/>
</dbReference>
<dbReference type="PANTHER" id="PTHR22762:SF133">
    <property type="entry name" value="P-TYPE DOMAIN-CONTAINING PROTEIN"/>
    <property type="match status" value="1"/>
</dbReference>
<dbReference type="EMBL" id="LVVM01002135">
    <property type="protein sequence ID" value="OJA17279.1"/>
    <property type="molecule type" value="Genomic_DNA"/>
</dbReference>
<dbReference type="Pfam" id="PF01055">
    <property type="entry name" value="Glyco_hydro_31_2nd"/>
    <property type="match status" value="1"/>
</dbReference>
<protein>
    <recommendedName>
        <fullName evidence="3">Glycoside hydrolase family 31 TIM barrel domain-containing protein</fullName>
    </recommendedName>
</protein>
<dbReference type="CDD" id="cd14752">
    <property type="entry name" value="GH31_N"/>
    <property type="match status" value="1"/>
</dbReference>
<name>A0A1J8Q9D8_9AGAM</name>
<proteinExistence type="inferred from homology"/>